<dbReference type="Pfam" id="PF11951">
    <property type="entry name" value="Fungal_trans_2"/>
    <property type="match status" value="1"/>
</dbReference>
<evidence type="ECO:0000256" key="2">
    <source>
        <dbReference type="ARBA" id="ARBA00023242"/>
    </source>
</evidence>
<dbReference type="GO" id="GO:0003700">
    <property type="term" value="F:DNA-binding transcription factor activity"/>
    <property type="evidence" value="ECO:0007669"/>
    <property type="project" value="TreeGrafter"/>
</dbReference>
<dbReference type="GO" id="GO:0005634">
    <property type="term" value="C:nucleus"/>
    <property type="evidence" value="ECO:0007669"/>
    <property type="project" value="UniProtKB-SubCell"/>
</dbReference>
<dbReference type="GO" id="GO:0000976">
    <property type="term" value="F:transcription cis-regulatory region binding"/>
    <property type="evidence" value="ECO:0007669"/>
    <property type="project" value="TreeGrafter"/>
</dbReference>
<feature type="region of interest" description="Disordered" evidence="3">
    <location>
        <begin position="1"/>
        <end position="24"/>
    </location>
</feature>
<name>A0A0J6FP02_COCPO</name>
<dbReference type="InterPro" id="IPR021858">
    <property type="entry name" value="Fun_TF"/>
</dbReference>
<dbReference type="VEuPathDB" id="FungiDB:CPAG_07472"/>
<evidence type="ECO:0000256" key="1">
    <source>
        <dbReference type="ARBA" id="ARBA00004123"/>
    </source>
</evidence>
<keyword evidence="2" id="KW-0539">Nucleus</keyword>
<sequence length="830" mass="90907">MPRPKKPGAPEPKRRSRNGCCGEEKPVCVNCQRQGDTCDYSIRLNWEGRGKKKSVNPSSTGTTVAKSVATASGGGGGGGGGEVAMQASASSPSRRPTAEGVQPNRLVNDKLWGDGVRHASPTENGKSNHSLMPAFSAHHRCHHHLPPRTTTTYPQSASNYTTANSYPSPASVVFPRDDSSTLPQVQLSPYPSPSDSAVASPGISPFQPTSTSPPFTFLQTTLSSPPVYPRRALTGESHRDAKRIKISPQGFQDLDVMSPGSYSQPGSGPRDSSNTPGGTLFSSTDSSDTTSEEAYPPHQQVLGHQDASARPELQRVSVQSLLSHSIADGALPPSADICPTTRENSASVIVTGSSETAVSFGFDCGRVDLDINRNDDSAAIEYKIATLQLACPVTSPTMTSSSTDSERDTKKRVTALFTKGGYYARPRVKFPHPSPPKLDHTRRAVSNSEDTVAVQDTNLLNLLLAYSASHRARLLGHAEPYNRIAHWTRHVFPKLRHALDDPNEKISDTNLATAIMLASLKIISPSTFEVPIPWESHLKLARGLFLARRQMQVKYSSDQVEFFLCRWLGYLDILGSLSSRQTEPPLLGGNYWSTVALDEPRNPGSDLEIDCFTGFTLECRSFFVRLAELIHECDVCQVDPVTGRPISAWTPPPLILTRAERLLFDMTSSRSRNYHHRTHHGLPELGDMAALDDSYRLTGIVQLYRRVFCLSASDTKVVESINMLIDSLDRVSRGGATEVCALLPLFTAGCETRDTTQRQAIRARFKGFEGVGMKQIRRARKLMQRSWQENLPWTMLANAFEDKAIPIIKHRGADQACRRGFDVQCACNIQ</sequence>
<feature type="compositionally biased region" description="Low complexity" evidence="3">
    <location>
        <begin position="204"/>
        <end position="222"/>
    </location>
</feature>
<feature type="compositionally biased region" description="Low complexity" evidence="3">
    <location>
        <begin position="258"/>
        <end position="269"/>
    </location>
</feature>
<feature type="region of interest" description="Disordered" evidence="3">
    <location>
        <begin position="150"/>
        <end position="307"/>
    </location>
</feature>
<feature type="compositionally biased region" description="Polar residues" evidence="3">
    <location>
        <begin position="150"/>
        <end position="168"/>
    </location>
</feature>
<reference evidence="5" key="2">
    <citation type="journal article" date="2009" name="Genome Res.">
        <title>Comparative genomic analyses of the human fungal pathogens Coccidioides and their relatives.</title>
        <authorList>
            <person name="Sharpton T.J."/>
            <person name="Stajich J.E."/>
            <person name="Rounsley S.D."/>
            <person name="Gardner M.J."/>
            <person name="Wortman J.R."/>
            <person name="Jordar V.S."/>
            <person name="Maiti R."/>
            <person name="Kodira C.D."/>
            <person name="Neafsey D.E."/>
            <person name="Zeng Q."/>
            <person name="Hung C.-Y."/>
            <person name="McMahan C."/>
            <person name="Muszewska A."/>
            <person name="Grynberg M."/>
            <person name="Mandel M.A."/>
            <person name="Kellner E.M."/>
            <person name="Barker B.M."/>
            <person name="Galgiani J.N."/>
            <person name="Orbach M.J."/>
            <person name="Kirkland T.N."/>
            <person name="Cole G.T."/>
            <person name="Henn M.R."/>
            <person name="Birren B.W."/>
            <person name="Taylor J.W."/>
        </authorList>
    </citation>
    <scope>NUCLEOTIDE SEQUENCE [LARGE SCALE GENOMIC DNA]</scope>
    <source>
        <strain evidence="5">RMSCC 3488</strain>
    </source>
</reference>
<feature type="region of interest" description="Disordered" evidence="3">
    <location>
        <begin position="47"/>
        <end position="100"/>
    </location>
</feature>
<feature type="compositionally biased region" description="Polar residues" evidence="3">
    <location>
        <begin position="55"/>
        <end position="65"/>
    </location>
</feature>
<dbReference type="AlphaFoldDB" id="A0A0J6FP02"/>
<dbReference type="PANTHER" id="PTHR37534">
    <property type="entry name" value="TRANSCRIPTIONAL ACTIVATOR PROTEIN UGA3"/>
    <property type="match status" value="1"/>
</dbReference>
<evidence type="ECO:0000313" key="5">
    <source>
        <dbReference type="Proteomes" id="UP000054567"/>
    </source>
</evidence>
<dbReference type="GO" id="GO:0045944">
    <property type="term" value="P:positive regulation of transcription by RNA polymerase II"/>
    <property type="evidence" value="ECO:0007669"/>
    <property type="project" value="TreeGrafter"/>
</dbReference>
<protein>
    <recommendedName>
        <fullName evidence="6">Zn(2)-C6 fungal-type domain-containing protein</fullName>
    </recommendedName>
</protein>
<dbReference type="PANTHER" id="PTHR37534:SF43">
    <property type="entry name" value="FINGER DOMAIN PROTEIN, PUTATIVE (AFU_ORTHOLOGUE AFUA_1G01850)-RELATED"/>
    <property type="match status" value="1"/>
</dbReference>
<feature type="compositionally biased region" description="Polar residues" evidence="3">
    <location>
        <begin position="270"/>
        <end position="281"/>
    </location>
</feature>
<feature type="compositionally biased region" description="Polar residues" evidence="3">
    <location>
        <begin position="180"/>
        <end position="197"/>
    </location>
</feature>
<dbReference type="Proteomes" id="UP000054567">
    <property type="component" value="Unassembled WGS sequence"/>
</dbReference>
<gene>
    <name evidence="4" type="ORF">CPAG_07472</name>
</gene>
<reference evidence="5" key="3">
    <citation type="journal article" date="2010" name="Genome Res.">
        <title>Population genomic sequencing of Coccidioides fungi reveals recent hybridization and transposon control.</title>
        <authorList>
            <person name="Neafsey D.E."/>
            <person name="Barker B.M."/>
            <person name="Sharpton T.J."/>
            <person name="Stajich J.E."/>
            <person name="Park D.J."/>
            <person name="Whiston E."/>
            <person name="Hung C.-Y."/>
            <person name="McMahan C."/>
            <person name="White J."/>
            <person name="Sykes S."/>
            <person name="Heiman D."/>
            <person name="Young S."/>
            <person name="Zeng Q."/>
            <person name="Abouelleil A."/>
            <person name="Aftuck L."/>
            <person name="Bessette D."/>
            <person name="Brown A."/>
            <person name="FitzGerald M."/>
            <person name="Lui A."/>
            <person name="Macdonald J.P."/>
            <person name="Priest M."/>
            <person name="Orbach M.J."/>
            <person name="Galgiani J.N."/>
            <person name="Kirkland T.N."/>
            <person name="Cole G.T."/>
            <person name="Birren B.W."/>
            <person name="Henn M.R."/>
            <person name="Taylor J.W."/>
            <person name="Rounsley S.D."/>
        </authorList>
    </citation>
    <scope>NUCLEOTIDE SEQUENCE [LARGE SCALE GENOMIC DNA]</scope>
    <source>
        <strain evidence="5">RMSCC 3488</strain>
    </source>
</reference>
<evidence type="ECO:0000313" key="4">
    <source>
        <dbReference type="EMBL" id="KMM71165.1"/>
    </source>
</evidence>
<accession>A0A0J6FP02</accession>
<evidence type="ECO:0000256" key="3">
    <source>
        <dbReference type="SAM" id="MobiDB-lite"/>
    </source>
</evidence>
<evidence type="ECO:0008006" key="6">
    <source>
        <dbReference type="Google" id="ProtNLM"/>
    </source>
</evidence>
<feature type="compositionally biased region" description="Gly residues" evidence="3">
    <location>
        <begin position="72"/>
        <end position="82"/>
    </location>
</feature>
<dbReference type="EMBL" id="DS268113">
    <property type="protein sequence ID" value="KMM71165.1"/>
    <property type="molecule type" value="Genomic_DNA"/>
</dbReference>
<dbReference type="OrthoDB" id="5229455at2759"/>
<organism evidence="4 5">
    <name type="scientific">Coccidioides posadasii RMSCC 3488</name>
    <dbReference type="NCBI Taxonomy" id="454284"/>
    <lineage>
        <taxon>Eukaryota</taxon>
        <taxon>Fungi</taxon>
        <taxon>Dikarya</taxon>
        <taxon>Ascomycota</taxon>
        <taxon>Pezizomycotina</taxon>
        <taxon>Eurotiomycetes</taxon>
        <taxon>Eurotiomycetidae</taxon>
        <taxon>Onygenales</taxon>
        <taxon>Onygenaceae</taxon>
        <taxon>Coccidioides</taxon>
    </lineage>
</organism>
<comment type="subcellular location">
    <subcellularLocation>
        <location evidence="1">Nucleus</location>
    </subcellularLocation>
</comment>
<proteinExistence type="predicted"/>
<reference evidence="4 5" key="1">
    <citation type="submission" date="2007-06" db="EMBL/GenBank/DDBJ databases">
        <title>The Genome Sequence of Coccidioides posadasii RMSCC_3488.</title>
        <authorList>
            <consortium name="Coccidioides Genome Resources Consortium"/>
            <consortium name="The Broad Institute Genome Sequencing Platform"/>
            <person name="Henn M.R."/>
            <person name="Sykes S."/>
            <person name="Young S."/>
            <person name="Jaffe D."/>
            <person name="Berlin A."/>
            <person name="Alvarez P."/>
            <person name="Butler J."/>
            <person name="Gnerre S."/>
            <person name="Grabherr M."/>
            <person name="Mauceli E."/>
            <person name="Brockman W."/>
            <person name="Kodira C."/>
            <person name="Alvarado L."/>
            <person name="Zeng Q."/>
            <person name="Crawford M."/>
            <person name="Antoine C."/>
            <person name="Devon K."/>
            <person name="Galgiani J."/>
            <person name="Orsborn K."/>
            <person name="Lewis M.L."/>
            <person name="Nusbaum C."/>
            <person name="Galagan J."/>
            <person name="Birren B."/>
        </authorList>
    </citation>
    <scope>NUCLEOTIDE SEQUENCE [LARGE SCALE GENOMIC DNA]</scope>
    <source>
        <strain evidence="4 5">RMSCC 3488</strain>
    </source>
</reference>